<feature type="transmembrane region" description="Helical" evidence="1">
    <location>
        <begin position="36"/>
        <end position="55"/>
    </location>
</feature>
<feature type="transmembrane region" description="Helical" evidence="1">
    <location>
        <begin position="203"/>
        <end position="220"/>
    </location>
</feature>
<evidence type="ECO:0000256" key="1">
    <source>
        <dbReference type="SAM" id="Phobius"/>
    </source>
</evidence>
<dbReference type="RefSeq" id="WP_181859458.1">
    <property type="nucleotide sequence ID" value="NZ_PPTP01000004.1"/>
</dbReference>
<proteinExistence type="predicted"/>
<keyword evidence="2" id="KW-0732">Signal</keyword>
<feature type="domain" description="CAAX prenyl protease 2/Lysostaphin resistance protein A-like" evidence="3">
    <location>
        <begin position="115"/>
        <end position="215"/>
    </location>
</feature>
<keyword evidence="1" id="KW-0812">Transmembrane</keyword>
<keyword evidence="1" id="KW-1133">Transmembrane helix</keyword>
<reference evidence="4 5" key="1">
    <citation type="journal article" date="2018" name="Elife">
        <title>Discovery and characterization of a prevalent human gut bacterial enzyme sufficient for the inactivation of a family of plant toxins.</title>
        <authorList>
            <person name="Koppel N."/>
            <person name="Bisanz J.E."/>
            <person name="Pandelia M.E."/>
            <person name="Turnbaugh P.J."/>
            <person name="Balskus E.P."/>
        </authorList>
    </citation>
    <scope>NUCLEOTIDE SEQUENCE [LARGE SCALE GENOMIC DNA]</scope>
    <source>
        <strain evidence="5">anaerobia AP69FAA</strain>
    </source>
</reference>
<organism evidence="4 5">
    <name type="scientific">Senegalimassilia anaerobia</name>
    <dbReference type="NCBI Taxonomy" id="1473216"/>
    <lineage>
        <taxon>Bacteria</taxon>
        <taxon>Bacillati</taxon>
        <taxon>Actinomycetota</taxon>
        <taxon>Coriobacteriia</taxon>
        <taxon>Coriobacteriales</taxon>
        <taxon>Coriobacteriaceae</taxon>
        <taxon>Senegalimassilia</taxon>
    </lineage>
</organism>
<keyword evidence="1" id="KW-0472">Membrane</keyword>
<sequence>MRSGKPVAVFAVLLVVSFATMNAMSADTLPAALLQEAVLALVALVAVGLAVPDALKRCTQTVQQRSIVRFTAITLLLVGLVGGAITLLAWLFAGGGTMACFASTALPSTADLMENLLLLLGICLLTGLYEESFMRVLGIEAFERALDTKRAILASAALFALLHVGAPDVSVGQLVLLQAALKFGQALLFGVILGALYVRTRRLWPCALIHAGFDVLYLAPNVLLAGTMPETYASGAVGDTVLLAVSALMLSGIVLKIRKEIA</sequence>
<feature type="transmembrane region" description="Helical" evidence="1">
    <location>
        <begin position="232"/>
        <end position="255"/>
    </location>
</feature>
<comment type="caution">
    <text evidence="4">The sequence shown here is derived from an EMBL/GenBank/DDBJ whole genome shotgun (WGS) entry which is preliminary data.</text>
</comment>
<feature type="transmembrane region" description="Helical" evidence="1">
    <location>
        <begin position="67"/>
        <end position="92"/>
    </location>
</feature>
<feature type="chain" id="PRO_5038546090" description="CAAX prenyl protease 2/Lysostaphin resistance protein A-like domain-containing protein" evidence="2">
    <location>
        <begin position="26"/>
        <end position="262"/>
    </location>
</feature>
<protein>
    <recommendedName>
        <fullName evidence="3">CAAX prenyl protease 2/Lysostaphin resistance protein A-like domain-containing protein</fullName>
    </recommendedName>
</protein>
<dbReference type="AlphaFoldDB" id="A0A369LAS6"/>
<dbReference type="GO" id="GO:0080120">
    <property type="term" value="P:CAAX-box protein maturation"/>
    <property type="evidence" value="ECO:0007669"/>
    <property type="project" value="UniProtKB-ARBA"/>
</dbReference>
<evidence type="ECO:0000313" key="5">
    <source>
        <dbReference type="Proteomes" id="UP000253792"/>
    </source>
</evidence>
<dbReference type="InterPro" id="IPR003675">
    <property type="entry name" value="Rce1/LyrA-like_dom"/>
</dbReference>
<dbReference type="GO" id="GO:0004175">
    <property type="term" value="F:endopeptidase activity"/>
    <property type="evidence" value="ECO:0007669"/>
    <property type="project" value="UniProtKB-ARBA"/>
</dbReference>
<keyword evidence="5" id="KW-1185">Reference proteome</keyword>
<evidence type="ECO:0000256" key="2">
    <source>
        <dbReference type="SAM" id="SignalP"/>
    </source>
</evidence>
<feature type="signal peptide" evidence="2">
    <location>
        <begin position="1"/>
        <end position="25"/>
    </location>
</feature>
<feature type="transmembrane region" description="Helical" evidence="1">
    <location>
        <begin position="151"/>
        <end position="169"/>
    </location>
</feature>
<dbReference type="Pfam" id="PF02517">
    <property type="entry name" value="Rce1-like"/>
    <property type="match status" value="1"/>
</dbReference>
<name>A0A369LAS6_9ACTN</name>
<evidence type="ECO:0000259" key="3">
    <source>
        <dbReference type="Pfam" id="PF02517"/>
    </source>
</evidence>
<dbReference type="Proteomes" id="UP000253792">
    <property type="component" value="Unassembled WGS sequence"/>
</dbReference>
<feature type="transmembrane region" description="Helical" evidence="1">
    <location>
        <begin position="112"/>
        <end position="130"/>
    </location>
</feature>
<feature type="transmembrane region" description="Helical" evidence="1">
    <location>
        <begin position="175"/>
        <end position="196"/>
    </location>
</feature>
<gene>
    <name evidence="4" type="ORF">C1880_06180</name>
</gene>
<accession>A0A369LAS6</accession>
<dbReference type="EMBL" id="PPTP01000004">
    <property type="protein sequence ID" value="RDB55787.1"/>
    <property type="molecule type" value="Genomic_DNA"/>
</dbReference>
<dbReference type="STRING" id="1034345.GCA_000236865_00802"/>
<evidence type="ECO:0000313" key="4">
    <source>
        <dbReference type="EMBL" id="RDB55787.1"/>
    </source>
</evidence>